<evidence type="ECO:0000256" key="8">
    <source>
        <dbReference type="ARBA" id="ARBA00022842"/>
    </source>
</evidence>
<reference evidence="13 14" key="2">
    <citation type="submission" date="2013-11" db="EMBL/GenBank/DDBJ databases">
        <title>Whole genome shotgun sequence of Vibrio halioticoli NBRC 102217.</title>
        <authorList>
            <person name="Isaki S."/>
            <person name="Kimura A."/>
            <person name="Ohji S."/>
            <person name="Hosoyama A."/>
            <person name="Fujita N."/>
            <person name="Hashimoto M."/>
            <person name="Hosoyama Y."/>
            <person name="Yamazoe A."/>
        </authorList>
    </citation>
    <scope>NUCLEOTIDE SEQUENCE [LARGE SCALE GENOMIC DNA]</scope>
    <source>
        <strain evidence="13 14">NBRC 102217</strain>
    </source>
</reference>
<name>V5FP38_9VIBR</name>
<comment type="caution">
    <text evidence="13">The sequence shown here is derived from an EMBL/GenBank/DDBJ whole genome shotgun (WGS) entry which is preliminary data.</text>
</comment>
<evidence type="ECO:0000256" key="11">
    <source>
        <dbReference type="ARBA" id="ARBA00023264"/>
    </source>
</evidence>
<keyword evidence="8" id="KW-0460">Magnesium</keyword>
<organism evidence="13 14">
    <name type="scientific">Vibrio halioticoli NBRC 102217</name>
    <dbReference type="NCBI Taxonomy" id="1219072"/>
    <lineage>
        <taxon>Bacteria</taxon>
        <taxon>Pseudomonadati</taxon>
        <taxon>Pseudomonadota</taxon>
        <taxon>Gammaproteobacteria</taxon>
        <taxon>Vibrionales</taxon>
        <taxon>Vibrionaceae</taxon>
        <taxon>Vibrio</taxon>
    </lineage>
</organism>
<keyword evidence="7" id="KW-0067">ATP-binding</keyword>
<keyword evidence="10" id="KW-0594">Phospholipid biosynthesis</keyword>
<evidence type="ECO:0000256" key="2">
    <source>
        <dbReference type="ARBA" id="ARBA00022516"/>
    </source>
</evidence>
<reference evidence="13 14" key="1">
    <citation type="submission" date="2013-10" db="EMBL/GenBank/DDBJ databases">
        <authorList>
            <person name="Ichikawa N."/>
            <person name="Kimura A."/>
            <person name="Ohji S."/>
            <person name="Hosoyama A."/>
            <person name="Fujita N."/>
        </authorList>
    </citation>
    <scope>NUCLEOTIDE SEQUENCE [LARGE SCALE GENOMIC DNA]</scope>
    <source>
        <strain evidence="13 14">NBRC 102217</strain>
    </source>
</reference>
<dbReference type="InterPro" id="IPR045540">
    <property type="entry name" value="YegS/DAGK_C"/>
</dbReference>
<feature type="domain" description="DAGKc" evidence="12">
    <location>
        <begin position="1"/>
        <end position="116"/>
    </location>
</feature>
<dbReference type="GO" id="GO:0046872">
    <property type="term" value="F:metal ion binding"/>
    <property type="evidence" value="ECO:0007669"/>
    <property type="project" value="UniProtKB-KW"/>
</dbReference>
<keyword evidence="2" id="KW-0444">Lipid biosynthesis</keyword>
<keyword evidence="4" id="KW-0479">Metal-binding</keyword>
<sequence>MSVREAVFAIRDEGTDLEVRPTWEGGDIERLVAEAVEQQCDRVIAGGGDGTINEVVNALMKIPYPLRPELSVLPLGTANDFATSCLIPTQSEYDALKLAILGKSYAVDVIRAGTHYFINMATGGFGAQVTATTPVALKNFLGGGAYTLTGLVQALNFQPFAGHAIFENKSFDSNVIVGAVCNGRQAGGGQVLSADSFINDGKMEVISLSEFAPSDLSIVLQELGNPKPDGKYVQKHQVQKVTWHADALMPINLDGEPISSNNIEFEVCASQIQMVLPESCPLLKTE</sequence>
<proteinExistence type="predicted"/>
<dbReference type="EMBL" id="BAUJ01000047">
    <property type="protein sequence ID" value="GAD90542.1"/>
    <property type="molecule type" value="Genomic_DNA"/>
</dbReference>
<keyword evidence="11" id="KW-1208">Phospholipid metabolism</keyword>
<protein>
    <submittedName>
        <fullName evidence="13">Putative lipid kinase</fullName>
    </submittedName>
</protein>
<keyword evidence="5" id="KW-0547">Nucleotide-binding</keyword>
<evidence type="ECO:0000256" key="7">
    <source>
        <dbReference type="ARBA" id="ARBA00022840"/>
    </source>
</evidence>
<dbReference type="GO" id="GO:0008654">
    <property type="term" value="P:phospholipid biosynthetic process"/>
    <property type="evidence" value="ECO:0007669"/>
    <property type="project" value="UniProtKB-KW"/>
</dbReference>
<dbReference type="GO" id="GO:0005524">
    <property type="term" value="F:ATP binding"/>
    <property type="evidence" value="ECO:0007669"/>
    <property type="project" value="UniProtKB-KW"/>
</dbReference>
<dbReference type="InterPro" id="IPR016064">
    <property type="entry name" value="NAD/diacylglycerol_kinase_sf"/>
</dbReference>
<dbReference type="SUPFAM" id="SSF111331">
    <property type="entry name" value="NAD kinase/diacylglycerol kinase-like"/>
    <property type="match status" value="1"/>
</dbReference>
<dbReference type="PROSITE" id="PS50146">
    <property type="entry name" value="DAGK"/>
    <property type="match status" value="1"/>
</dbReference>
<evidence type="ECO:0000256" key="3">
    <source>
        <dbReference type="ARBA" id="ARBA00022679"/>
    </source>
</evidence>
<dbReference type="GO" id="GO:0005886">
    <property type="term" value="C:plasma membrane"/>
    <property type="evidence" value="ECO:0007669"/>
    <property type="project" value="TreeGrafter"/>
</dbReference>
<keyword evidence="9" id="KW-0443">Lipid metabolism</keyword>
<dbReference type="InterPro" id="IPR050187">
    <property type="entry name" value="Lipid_Phosphate_FormReg"/>
</dbReference>
<evidence type="ECO:0000313" key="14">
    <source>
        <dbReference type="Proteomes" id="UP000017800"/>
    </source>
</evidence>
<dbReference type="PANTHER" id="PTHR12358">
    <property type="entry name" value="SPHINGOSINE KINASE"/>
    <property type="match status" value="1"/>
</dbReference>
<keyword evidence="3" id="KW-0808">Transferase</keyword>
<dbReference type="GO" id="GO:0016301">
    <property type="term" value="F:kinase activity"/>
    <property type="evidence" value="ECO:0007669"/>
    <property type="project" value="UniProtKB-KW"/>
</dbReference>
<dbReference type="Proteomes" id="UP000017800">
    <property type="component" value="Unassembled WGS sequence"/>
</dbReference>
<dbReference type="PANTHER" id="PTHR12358:SF106">
    <property type="entry name" value="LIPID KINASE YEGS"/>
    <property type="match status" value="1"/>
</dbReference>
<keyword evidence="6 13" id="KW-0418">Kinase</keyword>
<dbReference type="NCBIfam" id="TIGR00147">
    <property type="entry name" value="YegS/Rv2252/BmrU family lipid kinase"/>
    <property type="match status" value="1"/>
</dbReference>
<dbReference type="Pfam" id="PF00781">
    <property type="entry name" value="DAGK_cat"/>
    <property type="match status" value="1"/>
</dbReference>
<evidence type="ECO:0000313" key="13">
    <source>
        <dbReference type="EMBL" id="GAD90542.1"/>
    </source>
</evidence>
<evidence type="ECO:0000259" key="12">
    <source>
        <dbReference type="PROSITE" id="PS50146"/>
    </source>
</evidence>
<evidence type="ECO:0000256" key="4">
    <source>
        <dbReference type="ARBA" id="ARBA00022723"/>
    </source>
</evidence>
<dbReference type="InterPro" id="IPR001206">
    <property type="entry name" value="Diacylglycerol_kinase_cat_dom"/>
</dbReference>
<dbReference type="Gene3D" id="2.60.200.40">
    <property type="match status" value="1"/>
</dbReference>
<dbReference type="InterPro" id="IPR005218">
    <property type="entry name" value="Diacylglycerol/lipid_kinase"/>
</dbReference>
<gene>
    <name evidence="13" type="ORF">VHA01S_047_00110</name>
</gene>
<evidence type="ECO:0000256" key="10">
    <source>
        <dbReference type="ARBA" id="ARBA00023209"/>
    </source>
</evidence>
<comment type="cofactor">
    <cofactor evidence="1">
        <name>Mg(2+)</name>
        <dbReference type="ChEBI" id="CHEBI:18420"/>
    </cofactor>
</comment>
<evidence type="ECO:0000256" key="9">
    <source>
        <dbReference type="ARBA" id="ARBA00023098"/>
    </source>
</evidence>
<dbReference type="eggNOG" id="COG1597">
    <property type="taxonomic scope" value="Bacteria"/>
</dbReference>
<dbReference type="NCBIfam" id="NF009602">
    <property type="entry name" value="PRK13054.1"/>
    <property type="match status" value="1"/>
</dbReference>
<keyword evidence="14" id="KW-1185">Reference proteome</keyword>
<evidence type="ECO:0000256" key="1">
    <source>
        <dbReference type="ARBA" id="ARBA00001946"/>
    </source>
</evidence>
<dbReference type="SMART" id="SM00046">
    <property type="entry name" value="DAGKc"/>
    <property type="match status" value="1"/>
</dbReference>
<evidence type="ECO:0000256" key="5">
    <source>
        <dbReference type="ARBA" id="ARBA00022741"/>
    </source>
</evidence>
<dbReference type="AlphaFoldDB" id="V5FP38"/>
<dbReference type="InterPro" id="IPR017438">
    <property type="entry name" value="ATP-NAD_kinase_N"/>
</dbReference>
<evidence type="ECO:0000256" key="6">
    <source>
        <dbReference type="ARBA" id="ARBA00022777"/>
    </source>
</evidence>
<dbReference type="Pfam" id="PF19279">
    <property type="entry name" value="YegS_C"/>
    <property type="match status" value="1"/>
</dbReference>
<accession>V5FP38</accession>
<dbReference type="Gene3D" id="3.40.50.10330">
    <property type="entry name" value="Probable inorganic polyphosphate/atp-NAD kinase, domain 1"/>
    <property type="match status" value="1"/>
</dbReference>